<dbReference type="Proteomes" id="UP001162480">
    <property type="component" value="Chromosome 9"/>
</dbReference>
<feature type="region of interest" description="Disordered" evidence="1">
    <location>
        <begin position="27"/>
        <end position="79"/>
    </location>
</feature>
<evidence type="ECO:0000256" key="1">
    <source>
        <dbReference type="SAM" id="MobiDB-lite"/>
    </source>
</evidence>
<accession>A0AA36B672</accession>
<gene>
    <name evidence="2" type="ORF">OCTVUL_1B026112</name>
</gene>
<proteinExistence type="predicted"/>
<sequence>MRLINDTIDTSNGIKEACEKEYERCKRNPNVDMNNDSKNGSGNDDNSNNNNNNISKTNNPNEGLNESKMNAVDLDNGETGESVSASVVDYDTGVALVEVSIKNTFLLLDGWQVYCVGVYRSSRCKLLHADMEHNKNRVEVSPDIT</sequence>
<evidence type="ECO:0000313" key="3">
    <source>
        <dbReference type="Proteomes" id="UP001162480"/>
    </source>
</evidence>
<organism evidence="2 3">
    <name type="scientific">Octopus vulgaris</name>
    <name type="common">Common octopus</name>
    <dbReference type="NCBI Taxonomy" id="6645"/>
    <lineage>
        <taxon>Eukaryota</taxon>
        <taxon>Metazoa</taxon>
        <taxon>Spiralia</taxon>
        <taxon>Lophotrochozoa</taxon>
        <taxon>Mollusca</taxon>
        <taxon>Cephalopoda</taxon>
        <taxon>Coleoidea</taxon>
        <taxon>Octopodiformes</taxon>
        <taxon>Octopoda</taxon>
        <taxon>Incirrata</taxon>
        <taxon>Octopodidae</taxon>
        <taxon>Octopus</taxon>
    </lineage>
</organism>
<keyword evidence="3" id="KW-1185">Reference proteome</keyword>
<dbReference type="EMBL" id="OX597822">
    <property type="protein sequence ID" value="CAI9728143.1"/>
    <property type="molecule type" value="Genomic_DNA"/>
</dbReference>
<evidence type="ECO:0000313" key="2">
    <source>
        <dbReference type="EMBL" id="CAI9728143.1"/>
    </source>
</evidence>
<dbReference type="AlphaFoldDB" id="A0AA36B672"/>
<name>A0AA36B672_OCTVU</name>
<protein>
    <submittedName>
        <fullName evidence="2">Uncharacterized protein</fullName>
    </submittedName>
</protein>
<feature type="compositionally biased region" description="Low complexity" evidence="1">
    <location>
        <begin position="32"/>
        <end position="61"/>
    </location>
</feature>
<reference evidence="2" key="1">
    <citation type="submission" date="2023-08" db="EMBL/GenBank/DDBJ databases">
        <authorList>
            <person name="Alioto T."/>
            <person name="Alioto T."/>
            <person name="Gomez Garrido J."/>
        </authorList>
    </citation>
    <scope>NUCLEOTIDE SEQUENCE</scope>
</reference>